<gene>
    <name evidence="3" type="ORF">H3232_05725</name>
</gene>
<evidence type="ECO:0000256" key="2">
    <source>
        <dbReference type="SAM" id="MobiDB-lite"/>
    </source>
</evidence>
<comment type="caution">
    <text evidence="3">The sequence shown here is derived from an EMBL/GenBank/DDBJ whole genome shotgun (WGS) entry which is preliminary data.</text>
</comment>
<reference evidence="3 4" key="1">
    <citation type="submission" date="2020-07" db="EMBL/GenBank/DDBJ databases">
        <title>Draft Genome Sequences of Lactobacillales Isolated from the International Space Station.</title>
        <authorList>
            <person name="Bharadwaj A.R."/>
            <person name="Singh N.K."/>
            <person name="Wood J.M."/>
            <person name="Debieu M."/>
            <person name="O'Hara N.B."/>
            <person name="Karouia F."/>
            <person name="Mason C.E."/>
            <person name="Venkateswaran K."/>
        </authorList>
    </citation>
    <scope>NUCLEOTIDE SEQUENCE [LARGE SCALE GENOMIC DNA]</scope>
    <source>
        <strain evidence="3 4">151250015-1-258-55</strain>
    </source>
</reference>
<dbReference type="Proteomes" id="UP000540056">
    <property type="component" value="Unassembled WGS sequence"/>
</dbReference>
<organism evidence="3 4">
    <name type="scientific">Aerococcus urinaeequi</name>
    <dbReference type="NCBI Taxonomy" id="51665"/>
    <lineage>
        <taxon>Bacteria</taxon>
        <taxon>Bacillati</taxon>
        <taxon>Bacillota</taxon>
        <taxon>Bacilli</taxon>
        <taxon>Lactobacillales</taxon>
        <taxon>Aerococcaceae</taxon>
        <taxon>Aerococcus</taxon>
    </lineage>
</organism>
<feature type="region of interest" description="Disordered" evidence="2">
    <location>
        <begin position="1"/>
        <end position="41"/>
    </location>
</feature>
<dbReference type="InterPro" id="IPR025580">
    <property type="entry name" value="Gp46"/>
</dbReference>
<sequence>MKFNLQYFAEDNEPIENGGDPVDETINNAETADDNETPELKYSDEDVDKIVQKKLAKAKKDKEAAVEEATKLAKMNEDQKAEYDREQLEKELAELRRKDAFYNLSKEASKMLAEHDITADDELLQVVVKDDAEGTKQAVESFVNLFNAKVKEGVKQALAGNSPKYPNTGKQLTKQQIMDEKDATKRVKLIQQNPQLFKQ</sequence>
<evidence type="ECO:0000313" key="4">
    <source>
        <dbReference type="Proteomes" id="UP000540056"/>
    </source>
</evidence>
<accession>A0ABR5ZYA6</accession>
<dbReference type="RefSeq" id="WP_182023398.1">
    <property type="nucleotide sequence ID" value="NZ_JACGAM010000008.1"/>
</dbReference>
<dbReference type="Pfam" id="PF14265">
    <property type="entry name" value="DUF4355"/>
    <property type="match status" value="1"/>
</dbReference>
<dbReference type="EMBL" id="JACGAN010000008">
    <property type="protein sequence ID" value="MBA5746688.1"/>
    <property type="molecule type" value="Genomic_DNA"/>
</dbReference>
<protein>
    <submittedName>
        <fullName evidence="3">DUF4355 domain-containing protein</fullName>
    </submittedName>
</protein>
<keyword evidence="1" id="KW-0175">Coiled coil</keyword>
<evidence type="ECO:0000313" key="3">
    <source>
        <dbReference type="EMBL" id="MBA5746688.1"/>
    </source>
</evidence>
<proteinExistence type="predicted"/>
<feature type="coiled-coil region" evidence="1">
    <location>
        <begin position="55"/>
        <end position="105"/>
    </location>
</feature>
<keyword evidence="4" id="KW-1185">Reference proteome</keyword>
<evidence type="ECO:0000256" key="1">
    <source>
        <dbReference type="SAM" id="Coils"/>
    </source>
</evidence>
<name>A0ABR5ZYA6_9LACT</name>